<dbReference type="Proteomes" id="UP001448207">
    <property type="component" value="Unassembled WGS sequence"/>
</dbReference>
<evidence type="ECO:0000256" key="5">
    <source>
        <dbReference type="ARBA" id="ARBA00023136"/>
    </source>
</evidence>
<dbReference type="SMART" id="SM00239">
    <property type="entry name" value="C2"/>
    <property type="match status" value="2"/>
</dbReference>
<dbReference type="Gene3D" id="2.60.40.150">
    <property type="entry name" value="C2 domain"/>
    <property type="match status" value="2"/>
</dbReference>
<comment type="caution">
    <text evidence="9">The sequence shown here is derived from an EMBL/GenBank/DDBJ whole genome shotgun (WGS) entry which is preliminary data.</text>
</comment>
<feature type="region of interest" description="Disordered" evidence="6">
    <location>
        <begin position="787"/>
        <end position="852"/>
    </location>
</feature>
<evidence type="ECO:0000313" key="9">
    <source>
        <dbReference type="EMBL" id="KAL0092665.1"/>
    </source>
</evidence>
<keyword evidence="10" id="KW-1185">Reference proteome</keyword>
<comment type="subcellular location">
    <subcellularLocation>
        <location evidence="1">Membrane</location>
    </subcellularLocation>
</comment>
<evidence type="ECO:0008006" key="11">
    <source>
        <dbReference type="Google" id="ProtNLM"/>
    </source>
</evidence>
<dbReference type="CDD" id="cd21676">
    <property type="entry name" value="SMP_Mug190"/>
    <property type="match status" value="1"/>
</dbReference>
<keyword evidence="2" id="KW-0813">Transport</keyword>
<dbReference type="SUPFAM" id="SSF49562">
    <property type="entry name" value="C2 domain (Calcium/lipid-binding domain, CaLB)"/>
    <property type="match status" value="2"/>
</dbReference>
<dbReference type="Pfam" id="PF00168">
    <property type="entry name" value="C2"/>
    <property type="match status" value="2"/>
</dbReference>
<evidence type="ECO:0000259" key="7">
    <source>
        <dbReference type="PROSITE" id="PS50004"/>
    </source>
</evidence>
<accession>A0ABR3B9E2</accession>
<keyword evidence="3" id="KW-0445">Lipid transport</keyword>
<dbReference type="Pfam" id="PF25669">
    <property type="entry name" value="SMP_MUG190-like"/>
    <property type="match status" value="1"/>
</dbReference>
<dbReference type="PROSITE" id="PS50004">
    <property type="entry name" value="C2"/>
    <property type="match status" value="2"/>
</dbReference>
<keyword evidence="5" id="KW-0472">Membrane</keyword>
<evidence type="ECO:0000256" key="3">
    <source>
        <dbReference type="ARBA" id="ARBA00023055"/>
    </source>
</evidence>
<dbReference type="InterPro" id="IPR035892">
    <property type="entry name" value="C2_domain_sf"/>
</dbReference>
<dbReference type="InterPro" id="IPR000008">
    <property type="entry name" value="C2_dom"/>
</dbReference>
<protein>
    <recommendedName>
        <fullName evidence="11">C2 domain-containing protein</fullName>
    </recommendedName>
</protein>
<feature type="compositionally biased region" description="Basic and acidic residues" evidence="6">
    <location>
        <begin position="814"/>
        <end position="824"/>
    </location>
</feature>
<gene>
    <name evidence="9" type="ORF">J3Q64DRAFT_1672745</name>
</gene>
<feature type="domain" description="SMP-LTD" evidence="8">
    <location>
        <begin position="55"/>
        <end position="256"/>
    </location>
</feature>
<feature type="domain" description="C2" evidence="7">
    <location>
        <begin position="430"/>
        <end position="565"/>
    </location>
</feature>
<evidence type="ECO:0000259" key="8">
    <source>
        <dbReference type="PROSITE" id="PS51847"/>
    </source>
</evidence>
<evidence type="ECO:0000313" key="10">
    <source>
        <dbReference type="Proteomes" id="UP001448207"/>
    </source>
</evidence>
<dbReference type="EMBL" id="JBCLYO010000002">
    <property type="protein sequence ID" value="KAL0092665.1"/>
    <property type="molecule type" value="Genomic_DNA"/>
</dbReference>
<feature type="domain" description="C2" evidence="7">
    <location>
        <begin position="247"/>
        <end position="381"/>
    </location>
</feature>
<reference evidence="9 10" key="1">
    <citation type="submission" date="2024-04" db="EMBL/GenBank/DDBJ databases">
        <title>Symmetric and asymmetric DNA N6-adenine methylation regulates different biological responses in Mucorales.</title>
        <authorList>
            <consortium name="Lawrence Berkeley National Laboratory"/>
            <person name="Lax C."/>
            <person name="Mondo S.J."/>
            <person name="Osorio-Concepcion M."/>
            <person name="Muszewska A."/>
            <person name="Corrochano-Luque M."/>
            <person name="Gutierrez G."/>
            <person name="Riley R."/>
            <person name="Lipzen A."/>
            <person name="Guo J."/>
            <person name="Hundley H."/>
            <person name="Amirebrahimi M."/>
            <person name="Ng V."/>
            <person name="Lorenzo-Gutierrez D."/>
            <person name="Binder U."/>
            <person name="Yang J."/>
            <person name="Song Y."/>
            <person name="Canovas D."/>
            <person name="Navarro E."/>
            <person name="Freitag M."/>
            <person name="Gabaldon T."/>
            <person name="Grigoriev I.V."/>
            <person name="Corrochano L.M."/>
            <person name="Nicolas F.E."/>
            <person name="Garre V."/>
        </authorList>
    </citation>
    <scope>NUCLEOTIDE SEQUENCE [LARGE SCALE GENOMIC DNA]</scope>
    <source>
        <strain evidence="9 10">L51</strain>
    </source>
</reference>
<evidence type="ECO:0000256" key="6">
    <source>
        <dbReference type="SAM" id="MobiDB-lite"/>
    </source>
</evidence>
<name>A0ABR3B9E2_PHYBL</name>
<proteinExistence type="predicted"/>
<feature type="compositionally biased region" description="Acidic residues" evidence="6">
    <location>
        <begin position="825"/>
        <end position="852"/>
    </location>
</feature>
<evidence type="ECO:0000256" key="1">
    <source>
        <dbReference type="ARBA" id="ARBA00004370"/>
    </source>
</evidence>
<evidence type="ECO:0000256" key="2">
    <source>
        <dbReference type="ARBA" id="ARBA00022448"/>
    </source>
</evidence>
<dbReference type="PROSITE" id="PS51847">
    <property type="entry name" value="SMP"/>
    <property type="match status" value="1"/>
</dbReference>
<dbReference type="PANTHER" id="PTHR47348:SF3">
    <property type="entry name" value="MEIOTICALLY UP-REGULATED GENE 190 PROTEIN"/>
    <property type="match status" value="1"/>
</dbReference>
<dbReference type="InterPro" id="IPR031468">
    <property type="entry name" value="SMP_LBD"/>
</dbReference>
<evidence type="ECO:0000256" key="4">
    <source>
        <dbReference type="ARBA" id="ARBA00023121"/>
    </source>
</evidence>
<keyword evidence="4" id="KW-0446">Lipid-binding</keyword>
<dbReference type="PANTHER" id="PTHR47348">
    <property type="entry name" value="MEIOTICALLY UP-REGULATED GENE 190 PROTEIN"/>
    <property type="match status" value="1"/>
</dbReference>
<sequence length="917" mass="103430">MICYFFGRLSIGLFFGFLAIAGCALAYWVVGTESKDGLDWQLEKLDGASTLYETNGESVEWINFILQKVWRSIDPRMFAFVEDILEDTLQSVAPSIIQAVKVTDFDIGTQSPVIQKIRVFPHHPGQPDESIFGEVSFSLTSRAVASSHSRSNVKSTPPGLSLRFKTGIKAPLDVKAELTHISGKLLFKILTSADPPFLSKITFSFTSVPTITTGVMPMSKHLNLMRLPMLKTLVNEGVKLGFADLVDPKSMTLDIQALIGAATRDTTAIGVVKVDIRQAIRDIHAKVGEARDSYATVSLSNQPGRQMASTRVLTNEEDPRWNETLCILVHQDDILADTMIDIKVWDADKVNFDDLWGSVSISVKDVVLGKLDRLGNVTGWCQQEHAVFDGWAPIDGKDMSESRIKLDFKMTFHPKYVVPVENILLDPKQRETNKEDKEEISPDHKSGILSVQITQATDLEIGDPGVTDEDLKHPYNSNTIVNPYAVLYINDLKVYQTHAKLSNPSPYWNAITEQFIKDYDSAYVRISVKHSIDLERDPVLGTYAFSLKDLFGPTIEKYKETERWVPLIKGIGFGKVSMLIRYKPVKLTLPRELRGADVGTLIIERVMFMGLKPPMEAETFKSTKAIVALNVDPSIHKRLRASDLKQLEGSNDGDNDSGTAGQYAWSRKRLYFPLTMRYRTAVYIHCFQGAMSGSKATGRFWLKEVCDNDWQEVLVGLHHYTPEKSKEANRNEDDWPLNGPYGQVKIRMKIVPGFSPVHGNLKSFTKDMIGADPFHNEDFKVKAQQWIREESSENTAAGTERSKSRRMSTATSEALKERQEHIQNEDEAEDEDDNEDYNYDDNDNGSSDDEFVLEGSENEDANYLENMHEGLKNKKLHKFKVMRKLEFGKDYVKQKVDTIREGFNSDDRAGRTMAKEI</sequence>
<organism evidence="9 10">
    <name type="scientific">Phycomyces blakesleeanus</name>
    <dbReference type="NCBI Taxonomy" id="4837"/>
    <lineage>
        <taxon>Eukaryota</taxon>
        <taxon>Fungi</taxon>
        <taxon>Fungi incertae sedis</taxon>
        <taxon>Mucoromycota</taxon>
        <taxon>Mucoromycotina</taxon>
        <taxon>Mucoromycetes</taxon>
        <taxon>Mucorales</taxon>
        <taxon>Phycomycetaceae</taxon>
        <taxon>Phycomyces</taxon>
    </lineage>
</organism>